<gene>
    <name evidence="1" type="ORF">ADL12_40180</name>
</gene>
<protein>
    <recommendedName>
        <fullName evidence="3">ATP-binding protein</fullName>
    </recommendedName>
</protein>
<dbReference type="InterPro" id="IPR036890">
    <property type="entry name" value="HATPase_C_sf"/>
</dbReference>
<dbReference type="SUPFAM" id="SSF55874">
    <property type="entry name" value="ATPase domain of HSP90 chaperone/DNA topoisomerase II/histidine kinase"/>
    <property type="match status" value="1"/>
</dbReference>
<dbReference type="AlphaFoldDB" id="A0A101JAN5"/>
<evidence type="ECO:0008006" key="3">
    <source>
        <dbReference type="Google" id="ProtNLM"/>
    </source>
</evidence>
<dbReference type="Proteomes" id="UP000053923">
    <property type="component" value="Unassembled WGS sequence"/>
</dbReference>
<organism evidence="1 2">
    <name type="scientific">Streptomyces regalis</name>
    <dbReference type="NCBI Taxonomy" id="68262"/>
    <lineage>
        <taxon>Bacteria</taxon>
        <taxon>Bacillati</taxon>
        <taxon>Actinomycetota</taxon>
        <taxon>Actinomycetes</taxon>
        <taxon>Kitasatosporales</taxon>
        <taxon>Streptomycetaceae</taxon>
        <taxon>Streptomyces</taxon>
    </lineage>
</organism>
<keyword evidence="2" id="KW-1185">Reference proteome</keyword>
<name>A0A101JAN5_9ACTN</name>
<accession>A0A101JAN5</accession>
<dbReference type="Pfam" id="PF13589">
    <property type="entry name" value="HATPase_c_3"/>
    <property type="match status" value="1"/>
</dbReference>
<evidence type="ECO:0000313" key="2">
    <source>
        <dbReference type="Proteomes" id="UP000053923"/>
    </source>
</evidence>
<dbReference type="Gene3D" id="3.30.565.10">
    <property type="entry name" value="Histidine kinase-like ATPase, C-terminal domain"/>
    <property type="match status" value="1"/>
</dbReference>
<evidence type="ECO:0000313" key="1">
    <source>
        <dbReference type="EMBL" id="KUL23285.1"/>
    </source>
</evidence>
<comment type="caution">
    <text evidence="1">The sequence shown here is derived from an EMBL/GenBank/DDBJ whole genome shotgun (WGS) entry which is preliminary data.</text>
</comment>
<proteinExistence type="predicted"/>
<dbReference type="OrthoDB" id="3757919at2"/>
<sequence>MTSPLFLAPDDQRGNIIQVDRALESMRDAGFDLTAAIGEPLDNSIQAEATLMRVLPVYGARKKSIEKFIISDNGVGIDPAIMHNVLSIGYSARYNERDGLGRFGMGLKLAGLSLGERIDIYSKRANSPTIHHSYVDLEEVREGKQQYISTDEVQSWPEEAAKQMVGRDNRPLASGTVVIFSKIDRLSTGGTYGTSLEEKIADLRKFIARAFRTYIDTGRTIELEGKEVTLHDPLFLRDNPRIISKYKSQKLDPRGTIIEDEDIEIDGHKVHVTVALVPVEFRPWAGAGGAVDHRGDDIRDFQINAENAGKISILRNGREIFYDSIPRLLEATRNDKAIRYVAIEVTFPAELDEYFQVRNVKRGAEPVTKLRNQLKDWLRRPVRVARKQIHEHWTDVDTRKRLESGPHDASMATAARANPSLPHGLAGRAVTAEQEEQIVLDAAEDMGLDPEVDVAKVDALREQIRTKPITLFDASWPGKEFIVVQHLNGKALVKFNLRHTFFKEVYVPLKKLADQGTDGMTPEDMLDLARRAEAAIDLLFMGYARAESMSQNPEEDYSQLRTHWGMFTEAMLKEELKDQ</sequence>
<reference evidence="2" key="1">
    <citation type="submission" date="2015-10" db="EMBL/GenBank/DDBJ databases">
        <authorList>
            <person name="Ju K.-S."/>
            <person name="Doroghazi J.R."/>
            <person name="Metcalf W.W."/>
        </authorList>
    </citation>
    <scope>NUCLEOTIDE SEQUENCE [LARGE SCALE GENOMIC DNA]</scope>
    <source>
        <strain evidence="2">NRRL 3151</strain>
    </source>
</reference>
<dbReference type="RefSeq" id="WP_062712673.1">
    <property type="nucleotide sequence ID" value="NZ_LLZG01000388.1"/>
</dbReference>
<dbReference type="EMBL" id="LLZG01000388">
    <property type="protein sequence ID" value="KUL23285.1"/>
    <property type="molecule type" value="Genomic_DNA"/>
</dbReference>